<evidence type="ECO:0000313" key="8">
    <source>
        <dbReference type="Proteomes" id="UP000054735"/>
    </source>
</evidence>
<reference evidence="7 9" key="2">
    <citation type="submission" date="2018-06" db="EMBL/GenBank/DDBJ databases">
        <authorList>
            <consortium name="Pathogen Informatics"/>
            <person name="Doyle S."/>
        </authorList>
    </citation>
    <scope>NUCLEOTIDE SEQUENCE [LARGE SCALE GENOMIC DNA]</scope>
    <source>
        <strain evidence="7 9">NCTC12437</strain>
    </source>
</reference>
<dbReference type="GO" id="GO:0005886">
    <property type="term" value="C:plasma membrane"/>
    <property type="evidence" value="ECO:0007669"/>
    <property type="project" value="TreeGrafter"/>
</dbReference>
<evidence type="ECO:0000256" key="2">
    <source>
        <dbReference type="ARBA" id="ARBA00022803"/>
    </source>
</evidence>
<keyword evidence="1" id="KW-0677">Repeat</keyword>
<dbReference type="InterPro" id="IPR019734">
    <property type="entry name" value="TPR_rpt"/>
</dbReference>
<sequence length="221" mass="25424">MSEWLLVSYLGLILLLAILVMVYPLRQFKKTMLILSPMVMTAVVLAYWEWGSWFEWQQFVSQERNQQQIKQVLATIKSPDELIDKLKARLDDSPSSARGWYLLGRLYASQNRWPEANKAFSKAYQFQPKDEQTMVNFAESQLQLNGGKFNNSIRALCSNLLQANPQQPDALAMLAIDAYQSQNFQEAITYWQRLLALVPPKSRDALMIRKAISKAASQDSR</sequence>
<dbReference type="InterPro" id="IPR011990">
    <property type="entry name" value="TPR-like_helical_dom_sf"/>
</dbReference>
<feature type="transmembrane region" description="Helical" evidence="4">
    <location>
        <begin position="6"/>
        <end position="25"/>
    </location>
</feature>
<dbReference type="SMART" id="SM00028">
    <property type="entry name" value="TPR"/>
    <property type="match status" value="2"/>
</dbReference>
<evidence type="ECO:0000313" key="6">
    <source>
        <dbReference type="EMBL" id="KTC67953.1"/>
    </source>
</evidence>
<dbReference type="PANTHER" id="PTHR47870:SF4">
    <property type="entry name" value="CYTOCHROME C-TYPE BIOGENESIS PROTEIN CYCH"/>
    <property type="match status" value="1"/>
</dbReference>
<dbReference type="RefSeq" id="WP_058524553.1">
    <property type="nucleotide sequence ID" value="NZ_CAAAHV010000003.1"/>
</dbReference>
<dbReference type="EMBL" id="LNXT01000048">
    <property type="protein sequence ID" value="KTC67953.1"/>
    <property type="molecule type" value="Genomic_DNA"/>
</dbReference>
<dbReference type="Pfam" id="PF23914">
    <property type="entry name" value="TPR_CcmH_CycH"/>
    <property type="match status" value="1"/>
</dbReference>
<gene>
    <name evidence="7" type="primary">ccmH_2</name>
    <name evidence="6" type="ORF">Lbir_2555</name>
    <name evidence="7" type="ORF">NCTC12437_01110</name>
</gene>
<name>A0A378I7X9_9GAMM</name>
<keyword evidence="4" id="KW-0812">Transmembrane</keyword>
<dbReference type="Gene3D" id="1.25.40.10">
    <property type="entry name" value="Tetratricopeptide repeat domain"/>
    <property type="match status" value="1"/>
</dbReference>
<dbReference type="Proteomes" id="UP000255066">
    <property type="component" value="Unassembled WGS sequence"/>
</dbReference>
<protein>
    <submittedName>
        <fullName evidence="7">Cytochrome c-type biogenesis protein</fullName>
    </submittedName>
</protein>
<evidence type="ECO:0000256" key="1">
    <source>
        <dbReference type="ARBA" id="ARBA00022737"/>
    </source>
</evidence>
<organism evidence="7 9">
    <name type="scientific">Legionella birminghamensis</name>
    <dbReference type="NCBI Taxonomy" id="28083"/>
    <lineage>
        <taxon>Bacteria</taxon>
        <taxon>Pseudomonadati</taxon>
        <taxon>Pseudomonadota</taxon>
        <taxon>Gammaproteobacteria</taxon>
        <taxon>Legionellales</taxon>
        <taxon>Legionellaceae</taxon>
        <taxon>Legionella</taxon>
    </lineage>
</organism>
<dbReference type="InterPro" id="IPR051263">
    <property type="entry name" value="C-type_cytochrome_biogenesis"/>
</dbReference>
<dbReference type="AlphaFoldDB" id="A0A378I7X9"/>
<evidence type="ECO:0000259" key="5">
    <source>
        <dbReference type="Pfam" id="PF23914"/>
    </source>
</evidence>
<evidence type="ECO:0000256" key="4">
    <source>
        <dbReference type="SAM" id="Phobius"/>
    </source>
</evidence>
<feature type="transmembrane region" description="Helical" evidence="4">
    <location>
        <begin position="32"/>
        <end position="50"/>
    </location>
</feature>
<dbReference type="Proteomes" id="UP000054735">
    <property type="component" value="Unassembled WGS sequence"/>
</dbReference>
<evidence type="ECO:0000256" key="3">
    <source>
        <dbReference type="PROSITE-ProRule" id="PRU00339"/>
    </source>
</evidence>
<accession>A0A378I7X9</accession>
<dbReference type="PANTHER" id="PTHR47870">
    <property type="entry name" value="CYTOCHROME C-TYPE BIOGENESIS PROTEIN CCMH"/>
    <property type="match status" value="1"/>
</dbReference>
<evidence type="ECO:0000313" key="9">
    <source>
        <dbReference type="Proteomes" id="UP000255066"/>
    </source>
</evidence>
<reference evidence="6 8" key="1">
    <citation type="submission" date="2015-11" db="EMBL/GenBank/DDBJ databases">
        <title>Genomic analysis of 38 Legionella species identifies large and diverse effector repertoires.</title>
        <authorList>
            <person name="Burstein D."/>
            <person name="Amaro F."/>
            <person name="Zusman T."/>
            <person name="Lifshitz Z."/>
            <person name="Cohen O."/>
            <person name="Gilbert J.A."/>
            <person name="Pupko T."/>
            <person name="Shuman H.A."/>
            <person name="Segal G."/>
        </authorList>
    </citation>
    <scope>NUCLEOTIDE SEQUENCE [LARGE SCALE GENOMIC DNA]</scope>
    <source>
        <strain evidence="6 8">CDC#1407-AL-14</strain>
    </source>
</reference>
<proteinExistence type="predicted"/>
<keyword evidence="4" id="KW-1133">Transmembrane helix</keyword>
<feature type="repeat" description="TPR" evidence="3">
    <location>
        <begin position="97"/>
        <end position="130"/>
    </location>
</feature>
<dbReference type="PROSITE" id="PS50005">
    <property type="entry name" value="TPR"/>
    <property type="match status" value="1"/>
</dbReference>
<feature type="domain" description="Cytochrome c-type biogenesis protein H TPR" evidence="5">
    <location>
        <begin position="85"/>
        <end position="203"/>
    </location>
</feature>
<evidence type="ECO:0000313" key="7">
    <source>
        <dbReference type="EMBL" id="STX31338.1"/>
    </source>
</evidence>
<dbReference type="EMBL" id="UGNW01000001">
    <property type="protein sequence ID" value="STX31338.1"/>
    <property type="molecule type" value="Genomic_DNA"/>
</dbReference>
<keyword evidence="8" id="KW-1185">Reference proteome</keyword>
<dbReference type="STRING" id="28083.Lbir_2555"/>
<keyword evidence="2 3" id="KW-0802">TPR repeat</keyword>
<dbReference type="InterPro" id="IPR056413">
    <property type="entry name" value="TPR_CcmH_CycH"/>
</dbReference>
<keyword evidence="4" id="KW-0472">Membrane</keyword>
<dbReference type="SUPFAM" id="SSF48452">
    <property type="entry name" value="TPR-like"/>
    <property type="match status" value="1"/>
</dbReference>